<feature type="region of interest" description="Disordered" evidence="1">
    <location>
        <begin position="19"/>
        <end position="45"/>
    </location>
</feature>
<proteinExistence type="predicted"/>
<dbReference type="SUPFAM" id="SSF56112">
    <property type="entry name" value="Protein kinase-like (PK-like)"/>
    <property type="match status" value="1"/>
</dbReference>
<gene>
    <name evidence="3" type="ORF">M407DRAFT_28647</name>
</gene>
<dbReference type="InterPro" id="IPR001245">
    <property type="entry name" value="Ser-Thr/Tyr_kinase_cat_dom"/>
</dbReference>
<dbReference type="Gene3D" id="3.30.200.20">
    <property type="entry name" value="Phosphorylase Kinase, domain 1"/>
    <property type="match status" value="1"/>
</dbReference>
<dbReference type="Pfam" id="PF07714">
    <property type="entry name" value="PK_Tyr_Ser-Thr"/>
    <property type="match status" value="1"/>
</dbReference>
<dbReference type="HOGENOM" id="CLU_000288_7_13_1"/>
<dbReference type="GO" id="GO:0005524">
    <property type="term" value="F:ATP binding"/>
    <property type="evidence" value="ECO:0007669"/>
    <property type="project" value="InterPro"/>
</dbReference>
<name>A0A0C3QAC5_9AGAM</name>
<reference evidence="4" key="2">
    <citation type="submission" date="2015-01" db="EMBL/GenBank/DDBJ databases">
        <title>Evolutionary Origins and Diversification of the Mycorrhizal Mutualists.</title>
        <authorList>
            <consortium name="DOE Joint Genome Institute"/>
            <consortium name="Mycorrhizal Genomics Consortium"/>
            <person name="Kohler A."/>
            <person name="Kuo A."/>
            <person name="Nagy L.G."/>
            <person name="Floudas D."/>
            <person name="Copeland A."/>
            <person name="Barry K.W."/>
            <person name="Cichocki N."/>
            <person name="Veneault-Fourrey C."/>
            <person name="LaButti K."/>
            <person name="Lindquist E.A."/>
            <person name="Lipzen A."/>
            <person name="Lundell T."/>
            <person name="Morin E."/>
            <person name="Murat C."/>
            <person name="Riley R."/>
            <person name="Ohm R."/>
            <person name="Sun H."/>
            <person name="Tunlid A."/>
            <person name="Henrissat B."/>
            <person name="Grigoriev I.V."/>
            <person name="Hibbett D.S."/>
            <person name="Martin F."/>
        </authorList>
    </citation>
    <scope>NUCLEOTIDE SEQUENCE [LARGE SCALE GENOMIC DNA]</scope>
    <source>
        <strain evidence="4">MUT 4182</strain>
    </source>
</reference>
<dbReference type="InterPro" id="IPR011009">
    <property type="entry name" value="Kinase-like_dom_sf"/>
</dbReference>
<evidence type="ECO:0000256" key="1">
    <source>
        <dbReference type="SAM" id="MobiDB-lite"/>
    </source>
</evidence>
<feature type="non-terminal residue" evidence="3">
    <location>
        <position position="169"/>
    </location>
</feature>
<dbReference type="PROSITE" id="PS50011">
    <property type="entry name" value="PROTEIN_KINASE_DOM"/>
    <property type="match status" value="1"/>
</dbReference>
<dbReference type="InterPro" id="IPR000719">
    <property type="entry name" value="Prot_kinase_dom"/>
</dbReference>
<keyword evidence="4" id="KW-1185">Reference proteome</keyword>
<protein>
    <recommendedName>
        <fullName evidence="2">Protein kinase domain-containing protein</fullName>
    </recommendedName>
</protein>
<organism evidence="3 4">
    <name type="scientific">Tulasnella calospora MUT 4182</name>
    <dbReference type="NCBI Taxonomy" id="1051891"/>
    <lineage>
        <taxon>Eukaryota</taxon>
        <taxon>Fungi</taxon>
        <taxon>Dikarya</taxon>
        <taxon>Basidiomycota</taxon>
        <taxon>Agaricomycotina</taxon>
        <taxon>Agaricomycetes</taxon>
        <taxon>Cantharellales</taxon>
        <taxon>Tulasnellaceae</taxon>
        <taxon>Tulasnella</taxon>
    </lineage>
</organism>
<dbReference type="GO" id="GO:0004672">
    <property type="term" value="F:protein kinase activity"/>
    <property type="evidence" value="ECO:0007669"/>
    <property type="project" value="InterPro"/>
</dbReference>
<dbReference type="Proteomes" id="UP000054248">
    <property type="component" value="Unassembled WGS sequence"/>
</dbReference>
<feature type="domain" description="Protein kinase" evidence="2">
    <location>
        <begin position="78"/>
        <end position="169"/>
    </location>
</feature>
<evidence type="ECO:0000313" key="4">
    <source>
        <dbReference type="Proteomes" id="UP000054248"/>
    </source>
</evidence>
<dbReference type="EMBL" id="KN823128">
    <property type="protein sequence ID" value="KIO21781.1"/>
    <property type="molecule type" value="Genomic_DNA"/>
</dbReference>
<evidence type="ECO:0000313" key="3">
    <source>
        <dbReference type="EMBL" id="KIO21781.1"/>
    </source>
</evidence>
<sequence>MQEQVSKLLEAFQDWWGLEPPPLPRASTNDHDPNDGNALDSQKGNKVVAIDKRKTKLSARERLDRLSRFRTYPNAISFTPSGGLKAGGKAVVVQATLKRRIWSYKQEVAVKKLRCYRDMESHIFANSFVHEVETMAGLSHENIVRFLGFVEDLEKGQAWIILSWEPNGN</sequence>
<reference evidence="3 4" key="1">
    <citation type="submission" date="2014-04" db="EMBL/GenBank/DDBJ databases">
        <authorList>
            <consortium name="DOE Joint Genome Institute"/>
            <person name="Kuo A."/>
            <person name="Girlanda M."/>
            <person name="Perotto S."/>
            <person name="Kohler A."/>
            <person name="Nagy L.G."/>
            <person name="Floudas D."/>
            <person name="Copeland A."/>
            <person name="Barry K.W."/>
            <person name="Cichocki N."/>
            <person name="Veneault-Fourrey C."/>
            <person name="LaButti K."/>
            <person name="Lindquist E.A."/>
            <person name="Lipzen A."/>
            <person name="Lundell T."/>
            <person name="Morin E."/>
            <person name="Murat C."/>
            <person name="Sun H."/>
            <person name="Tunlid A."/>
            <person name="Henrissat B."/>
            <person name="Grigoriev I.V."/>
            <person name="Hibbett D.S."/>
            <person name="Martin F."/>
            <person name="Nordberg H.P."/>
            <person name="Cantor M.N."/>
            <person name="Hua S.X."/>
        </authorList>
    </citation>
    <scope>NUCLEOTIDE SEQUENCE [LARGE SCALE GENOMIC DNA]</scope>
    <source>
        <strain evidence="3 4">MUT 4182</strain>
    </source>
</reference>
<dbReference type="AlphaFoldDB" id="A0A0C3QAC5"/>
<dbReference type="OrthoDB" id="3258623at2759"/>
<accession>A0A0C3QAC5</accession>
<evidence type="ECO:0000259" key="2">
    <source>
        <dbReference type="PROSITE" id="PS50011"/>
    </source>
</evidence>